<evidence type="ECO:0008006" key="5">
    <source>
        <dbReference type="Google" id="ProtNLM"/>
    </source>
</evidence>
<feature type="region of interest" description="Disordered" evidence="1">
    <location>
        <begin position="42"/>
        <end position="96"/>
    </location>
</feature>
<evidence type="ECO:0000256" key="2">
    <source>
        <dbReference type="SAM" id="SignalP"/>
    </source>
</evidence>
<feature type="chain" id="PRO_5046202302" description="MspA protein" evidence="2">
    <location>
        <begin position="31"/>
        <end position="96"/>
    </location>
</feature>
<dbReference type="RefSeq" id="WP_378550134.1">
    <property type="nucleotide sequence ID" value="NZ_JBHSBA010000005.1"/>
</dbReference>
<dbReference type="EMBL" id="JBHSBA010000005">
    <property type="protein sequence ID" value="MFC4125679.1"/>
    <property type="molecule type" value="Genomic_DNA"/>
</dbReference>
<gene>
    <name evidence="3" type="ORF">ACFOW8_12125</name>
</gene>
<dbReference type="Proteomes" id="UP001595767">
    <property type="component" value="Unassembled WGS sequence"/>
</dbReference>
<comment type="caution">
    <text evidence="3">The sequence shown here is derived from an EMBL/GenBank/DDBJ whole genome shotgun (WGS) entry which is preliminary data.</text>
</comment>
<proteinExistence type="predicted"/>
<organism evidence="3 4">
    <name type="scientific">Nocardia rhizosphaerae</name>
    <dbReference type="NCBI Taxonomy" id="1691571"/>
    <lineage>
        <taxon>Bacteria</taxon>
        <taxon>Bacillati</taxon>
        <taxon>Actinomycetota</taxon>
        <taxon>Actinomycetes</taxon>
        <taxon>Mycobacteriales</taxon>
        <taxon>Nocardiaceae</taxon>
        <taxon>Nocardia</taxon>
    </lineage>
</organism>
<name>A0ABV8L5J3_9NOCA</name>
<sequence>MSIRRSTTRAGLSGLLATAALFGAAGTANAIGGIDWDLLPSGSVQIGPPTGSSMGSFDLDLGSSTGSVDADLGSSAPPPRPDTGSAILPPLPGSAG</sequence>
<evidence type="ECO:0000256" key="1">
    <source>
        <dbReference type="SAM" id="MobiDB-lite"/>
    </source>
</evidence>
<accession>A0ABV8L5J3</accession>
<keyword evidence="4" id="KW-1185">Reference proteome</keyword>
<feature type="signal peptide" evidence="2">
    <location>
        <begin position="1"/>
        <end position="30"/>
    </location>
</feature>
<keyword evidence="2" id="KW-0732">Signal</keyword>
<evidence type="ECO:0000313" key="4">
    <source>
        <dbReference type="Proteomes" id="UP001595767"/>
    </source>
</evidence>
<protein>
    <recommendedName>
        <fullName evidence="5">MspA protein</fullName>
    </recommendedName>
</protein>
<reference evidence="4" key="1">
    <citation type="journal article" date="2019" name="Int. J. Syst. Evol. Microbiol.">
        <title>The Global Catalogue of Microorganisms (GCM) 10K type strain sequencing project: providing services to taxonomists for standard genome sequencing and annotation.</title>
        <authorList>
            <consortium name="The Broad Institute Genomics Platform"/>
            <consortium name="The Broad Institute Genome Sequencing Center for Infectious Disease"/>
            <person name="Wu L."/>
            <person name="Ma J."/>
        </authorList>
    </citation>
    <scope>NUCLEOTIDE SEQUENCE [LARGE SCALE GENOMIC DNA]</scope>
    <source>
        <strain evidence="4">CGMCC 4.7204</strain>
    </source>
</reference>
<evidence type="ECO:0000313" key="3">
    <source>
        <dbReference type="EMBL" id="MFC4125679.1"/>
    </source>
</evidence>